<dbReference type="Pfam" id="PF00970">
    <property type="entry name" value="FAD_binding_6"/>
    <property type="match status" value="1"/>
</dbReference>
<evidence type="ECO:0000256" key="1">
    <source>
        <dbReference type="ARBA" id="ARBA00001974"/>
    </source>
</evidence>
<feature type="domain" description="FAD-binding FR-type" evidence="11">
    <location>
        <begin position="46"/>
        <end position="147"/>
    </location>
</feature>
<evidence type="ECO:0000256" key="7">
    <source>
        <dbReference type="ARBA" id="ARBA00023004"/>
    </source>
</evidence>
<dbReference type="EMBL" id="JAHWDQ010000005">
    <property type="protein sequence ID" value="MBW2942454.1"/>
    <property type="molecule type" value="Genomic_DNA"/>
</dbReference>
<keyword evidence="2" id="KW-0285">Flavoprotein</keyword>
<evidence type="ECO:0000256" key="8">
    <source>
        <dbReference type="ARBA" id="ARBA00023014"/>
    </source>
</evidence>
<dbReference type="RefSeq" id="WP_219044695.1">
    <property type="nucleotide sequence ID" value="NZ_JAHWDQ010000005.1"/>
</dbReference>
<sequence>MGLATNTTSRSAWRRIIDTPLINALAAPHGIGRYLEVINPMWSLDKTRIPARISAITAETDDTVSIELSPNGEWTHFLPGQFVQVYIEIDGRLHSRSYSLSNSAYHQKPRITVKAHEDGFVSKYINSELRVGDRISISPAAGEFVLPADTPAALLFIAAGSGITPMMAMLETLFEHGHSGAITLLYYSRNSAECIFRKRLEELAQRHENFSLLLVYSSAPSQQVLQGHFNQHHLLNALSTNNGLADHTGSISLPLTYICGPAALIDQVSAEFELFSQGDKLHSERFKPANRALNTDGISGSIAFRQSQFAVENDGSTLLEQAESAGLSPQSGCRMGICHTCTCLKTSGTVRNINSGEISRGEEHIRLCISQAVGDVTLSL</sequence>
<keyword evidence="3" id="KW-0001">2Fe-2S</keyword>
<proteinExistence type="inferred from homology"/>
<evidence type="ECO:0000256" key="9">
    <source>
        <dbReference type="ARBA" id="ARBA00061434"/>
    </source>
</evidence>
<reference evidence="12" key="1">
    <citation type="submission" date="2021-07" db="EMBL/GenBank/DDBJ databases">
        <title>Zhongshania sp. CAU 1632 isolated from seawater.</title>
        <authorList>
            <person name="Kim W."/>
        </authorList>
    </citation>
    <scope>NUCLEOTIDE SEQUENCE</scope>
    <source>
        <strain evidence="12">CAU 1632</strain>
    </source>
</reference>
<dbReference type="PANTHER" id="PTHR47354:SF6">
    <property type="entry name" value="NADH OXIDOREDUCTASE HCR"/>
    <property type="match status" value="1"/>
</dbReference>
<comment type="similarity">
    <text evidence="9">In the N-terminal section; belongs to the FAD-binding oxidoreductase type 6 family.</text>
</comment>
<evidence type="ECO:0000256" key="4">
    <source>
        <dbReference type="ARBA" id="ARBA00022723"/>
    </source>
</evidence>
<comment type="cofactor">
    <cofactor evidence="1">
        <name>FAD</name>
        <dbReference type="ChEBI" id="CHEBI:57692"/>
    </cofactor>
</comment>
<dbReference type="CDD" id="cd06216">
    <property type="entry name" value="FNR_iron_sulfur_binding_2"/>
    <property type="match status" value="1"/>
</dbReference>
<evidence type="ECO:0000313" key="13">
    <source>
        <dbReference type="Proteomes" id="UP001166291"/>
    </source>
</evidence>
<keyword evidence="7" id="KW-0408">Iron</keyword>
<keyword evidence="13" id="KW-1185">Reference proteome</keyword>
<organism evidence="12 13">
    <name type="scientific">Zhongshania aquimaris</name>
    <dbReference type="NCBI Taxonomy" id="2857107"/>
    <lineage>
        <taxon>Bacteria</taxon>
        <taxon>Pseudomonadati</taxon>
        <taxon>Pseudomonadota</taxon>
        <taxon>Gammaproteobacteria</taxon>
        <taxon>Cellvibrionales</taxon>
        <taxon>Spongiibacteraceae</taxon>
        <taxon>Zhongshania</taxon>
    </lineage>
</organism>
<dbReference type="InterPro" id="IPR001433">
    <property type="entry name" value="OxRdtase_FAD/NAD-bd"/>
</dbReference>
<dbReference type="InterPro" id="IPR050415">
    <property type="entry name" value="MRET"/>
</dbReference>
<dbReference type="PROSITE" id="PS51384">
    <property type="entry name" value="FAD_FR"/>
    <property type="match status" value="1"/>
</dbReference>
<name>A0ABS6VVU8_9GAMM</name>
<gene>
    <name evidence="12" type="ORF">KXJ70_16780</name>
</gene>
<protein>
    <submittedName>
        <fullName evidence="12">Ferredoxin reductase</fullName>
    </submittedName>
</protein>
<keyword evidence="8" id="KW-0411">Iron-sulfur</keyword>
<dbReference type="InterPro" id="IPR017927">
    <property type="entry name" value="FAD-bd_FR_type"/>
</dbReference>
<evidence type="ECO:0000256" key="2">
    <source>
        <dbReference type="ARBA" id="ARBA00022630"/>
    </source>
</evidence>
<evidence type="ECO:0000256" key="6">
    <source>
        <dbReference type="ARBA" id="ARBA00023002"/>
    </source>
</evidence>
<feature type="domain" description="2Fe-2S ferredoxin-type" evidence="10">
    <location>
        <begin position="300"/>
        <end position="380"/>
    </location>
</feature>
<keyword evidence="6" id="KW-0560">Oxidoreductase</keyword>
<dbReference type="InterPro" id="IPR008333">
    <property type="entry name" value="Cbr1-like_FAD-bd_dom"/>
</dbReference>
<dbReference type="Proteomes" id="UP001166291">
    <property type="component" value="Unassembled WGS sequence"/>
</dbReference>
<dbReference type="PROSITE" id="PS51085">
    <property type="entry name" value="2FE2S_FER_2"/>
    <property type="match status" value="1"/>
</dbReference>
<evidence type="ECO:0000259" key="11">
    <source>
        <dbReference type="PROSITE" id="PS51384"/>
    </source>
</evidence>
<evidence type="ECO:0000313" key="12">
    <source>
        <dbReference type="EMBL" id="MBW2942454.1"/>
    </source>
</evidence>
<keyword evidence="4" id="KW-0479">Metal-binding</keyword>
<evidence type="ECO:0000256" key="3">
    <source>
        <dbReference type="ARBA" id="ARBA00022714"/>
    </source>
</evidence>
<evidence type="ECO:0000259" key="10">
    <source>
        <dbReference type="PROSITE" id="PS51085"/>
    </source>
</evidence>
<comment type="caution">
    <text evidence="12">The sequence shown here is derived from an EMBL/GenBank/DDBJ whole genome shotgun (WGS) entry which is preliminary data.</text>
</comment>
<dbReference type="InterPro" id="IPR001041">
    <property type="entry name" value="2Fe-2S_ferredoxin-type"/>
</dbReference>
<dbReference type="Pfam" id="PF00175">
    <property type="entry name" value="NAD_binding_1"/>
    <property type="match status" value="1"/>
</dbReference>
<dbReference type="Pfam" id="PF00111">
    <property type="entry name" value="Fer2"/>
    <property type="match status" value="1"/>
</dbReference>
<dbReference type="PANTHER" id="PTHR47354">
    <property type="entry name" value="NADH OXIDOREDUCTASE HCR"/>
    <property type="match status" value="1"/>
</dbReference>
<evidence type="ECO:0000256" key="5">
    <source>
        <dbReference type="ARBA" id="ARBA00022827"/>
    </source>
</evidence>
<keyword evidence="5" id="KW-0274">FAD</keyword>
<accession>A0ABS6VVU8</accession>
<dbReference type="CDD" id="cd00207">
    <property type="entry name" value="fer2"/>
    <property type="match status" value="1"/>
</dbReference>